<keyword evidence="1" id="KW-0832">Ubl conjugation</keyword>
<evidence type="ECO:0000313" key="9">
    <source>
        <dbReference type="Proteomes" id="UP000038045"/>
    </source>
</evidence>
<dbReference type="STRING" id="131310.A0A0N4ZEL3"/>
<keyword evidence="4" id="KW-0804">Transcription</keyword>
<evidence type="ECO:0000256" key="3">
    <source>
        <dbReference type="ARBA" id="ARBA00023125"/>
    </source>
</evidence>
<reference evidence="10" key="1">
    <citation type="submission" date="2017-02" db="UniProtKB">
        <authorList>
            <consortium name="WormBaseParasite"/>
        </authorList>
    </citation>
    <scope>IDENTIFICATION</scope>
</reference>
<evidence type="ECO:0000259" key="8">
    <source>
        <dbReference type="PROSITE" id="PS50217"/>
    </source>
</evidence>
<dbReference type="SMART" id="SM00338">
    <property type="entry name" value="BRLZ"/>
    <property type="match status" value="1"/>
</dbReference>
<feature type="domain" description="BZIP" evidence="8">
    <location>
        <begin position="133"/>
        <end position="189"/>
    </location>
</feature>
<dbReference type="WBParaSite" id="PTRK_0000611200.1">
    <property type="protein sequence ID" value="PTRK_0000611200.1"/>
    <property type="gene ID" value="PTRK_0000611200"/>
</dbReference>
<evidence type="ECO:0000256" key="7">
    <source>
        <dbReference type="SAM" id="MobiDB-lite"/>
    </source>
</evidence>
<evidence type="ECO:0000256" key="4">
    <source>
        <dbReference type="ARBA" id="ARBA00023163"/>
    </source>
</evidence>
<dbReference type="InterPro" id="IPR046347">
    <property type="entry name" value="bZIP_sf"/>
</dbReference>
<evidence type="ECO:0000256" key="5">
    <source>
        <dbReference type="ARBA" id="ARBA00023242"/>
    </source>
</evidence>
<accession>A0A0N4ZEL3</accession>
<evidence type="ECO:0000256" key="2">
    <source>
        <dbReference type="ARBA" id="ARBA00023015"/>
    </source>
</evidence>
<evidence type="ECO:0000313" key="10">
    <source>
        <dbReference type="WBParaSite" id="PTRK_0000611200.1"/>
    </source>
</evidence>
<dbReference type="PANTHER" id="PTHR46542:SF1">
    <property type="entry name" value="X-BOX BINDING PROTEIN 1"/>
    <property type="match status" value="1"/>
</dbReference>
<dbReference type="PANTHER" id="PTHR46542">
    <property type="entry name" value="X-BOX BINDING PROTEIN 1"/>
    <property type="match status" value="1"/>
</dbReference>
<protein>
    <recommendedName>
        <fullName evidence="6">X-box-binding protein 1</fullName>
    </recommendedName>
</protein>
<dbReference type="GO" id="GO:0000977">
    <property type="term" value="F:RNA polymerase II transcription regulatory region sequence-specific DNA binding"/>
    <property type="evidence" value="ECO:0007669"/>
    <property type="project" value="TreeGrafter"/>
</dbReference>
<keyword evidence="3" id="KW-0238">DNA-binding</keyword>
<evidence type="ECO:0000256" key="6">
    <source>
        <dbReference type="ARBA" id="ARBA00040165"/>
    </source>
</evidence>
<keyword evidence="2" id="KW-0805">Transcription regulation</keyword>
<dbReference type="InterPro" id="IPR004827">
    <property type="entry name" value="bZIP"/>
</dbReference>
<organism evidence="9 10">
    <name type="scientific">Parastrongyloides trichosuri</name>
    <name type="common">Possum-specific nematode worm</name>
    <dbReference type="NCBI Taxonomy" id="131310"/>
    <lineage>
        <taxon>Eukaryota</taxon>
        <taxon>Metazoa</taxon>
        <taxon>Ecdysozoa</taxon>
        <taxon>Nematoda</taxon>
        <taxon>Chromadorea</taxon>
        <taxon>Rhabditida</taxon>
        <taxon>Tylenchina</taxon>
        <taxon>Panagrolaimomorpha</taxon>
        <taxon>Strongyloidoidea</taxon>
        <taxon>Strongyloididae</taxon>
        <taxon>Parastrongyloides</taxon>
    </lineage>
</organism>
<dbReference type="PROSITE" id="PS50217">
    <property type="entry name" value="BZIP"/>
    <property type="match status" value="1"/>
</dbReference>
<dbReference type="Gene3D" id="1.20.5.170">
    <property type="match status" value="1"/>
</dbReference>
<keyword evidence="9" id="KW-1185">Reference proteome</keyword>
<dbReference type="AlphaFoldDB" id="A0A0N4ZEL3"/>
<dbReference type="Proteomes" id="UP000038045">
    <property type="component" value="Unplaced"/>
</dbReference>
<keyword evidence="5" id="KW-0539">Nucleus</keyword>
<dbReference type="InterPro" id="IPR052470">
    <property type="entry name" value="ER_Stress-Reg_TF"/>
</dbReference>
<dbReference type="PROSITE" id="PS00036">
    <property type="entry name" value="BZIP_BASIC"/>
    <property type="match status" value="1"/>
</dbReference>
<dbReference type="GO" id="GO:0005634">
    <property type="term" value="C:nucleus"/>
    <property type="evidence" value="ECO:0007669"/>
    <property type="project" value="TreeGrafter"/>
</dbReference>
<dbReference type="Pfam" id="PF00170">
    <property type="entry name" value="bZIP_1"/>
    <property type="match status" value="1"/>
</dbReference>
<dbReference type="CDD" id="cd14691">
    <property type="entry name" value="bZIP_XBP1"/>
    <property type="match status" value="1"/>
</dbReference>
<sequence>MNDSYHLPQPTLPPKRVYLVHGKELPVITFKNTNLQQVDTNQYILLSPQSSNNSTTLLSPSSYNTASPFSDCGYSSSSGSTTNETSTKSNVQIKVDEINEEVIHTVLAGKVPSQVNEPKRKQRRQRLTNLSTEEKADRRKWRNRVAAQTARDRKKERTCILELALKKLIKENENLKRENTMLSERNRELCDYISKNNITSTTTEGSFMLSSQREGEFYNDETKFRYYEQSQNDCSKNHGTLNDNKDEDEELQDIINEMLKDFKPDNDIEEVVNEVSKNDFDYQNWEFMLSSQREGEFYNDETKFRYYEQSQNDCSKNHGTLNDNKDEDEELQDIINEMLKDFKPDNDIEEVVNEVSKNDFDYQNWEKPQKVSIEGEDMFINDSFSNQMEEESVNNGWWRMEEEQECSNNYQYDQSFIEEDEFQYKNMENDGYYF</sequence>
<name>A0A0N4ZEL3_PARTI</name>
<proteinExistence type="predicted"/>
<dbReference type="GO" id="GO:0000981">
    <property type="term" value="F:DNA-binding transcription factor activity, RNA polymerase II-specific"/>
    <property type="evidence" value="ECO:0007669"/>
    <property type="project" value="TreeGrafter"/>
</dbReference>
<evidence type="ECO:0000256" key="1">
    <source>
        <dbReference type="ARBA" id="ARBA00022843"/>
    </source>
</evidence>
<feature type="region of interest" description="Disordered" evidence="7">
    <location>
        <begin position="114"/>
        <end position="135"/>
    </location>
</feature>
<dbReference type="SUPFAM" id="SSF57959">
    <property type="entry name" value="Leucine zipper domain"/>
    <property type="match status" value="1"/>
</dbReference>